<sequence length="716" mass="79151">MVKAAVGKIALPVLLALLTLSIISVVNQPATGPSQPETNTSTLKTFTSLQELRRFVLEAQKLHPKHWPPLDVIQPSVGVAVTSLDRAFNPTQTQPETLRYSKTNIQVPGVDEDDIVKTDGAYIYLARGHKIIIVRAYPPAEAGLQSTVHASGHITGLYVNHDRLVVMSSSGFKIMPFVRCVGCFIPPVVAVNTTVQVFDVSDRANPVEIRKAAVSGWLVASRMVDAYVYIITSEPVMITAESQDGVTLPSYSVDGTIYRVEPTMIYHDDVPDQAYTYTNILAVNVKDQREEVAVTTVMTPASGAVYVSKQNIYIASPNWMDGGETTSIHRLRFKGRNVTPEAAGNVPGYLLNQFSLDEHMEYLRVATTFLERQSKTVNGPASPSRPARTVNGLYVLDMSLRVVGKVENLAPGERIYSVRFMGGKAYLVTFKKVDPLFVVELENPVEPRVLGQLKIPGYSSYLHPYDDTHLIGLGKDAKPAEEGDFACFQGLKISLFDVSDYTNPKELDTLILGDRGTESEALHNHKAFLFDRERNLMVIPVLLALVDTADYGGRPSPNTFGEYVFQGAYAFRISPEDGVKVLGRITHLPDNQDLLKSGEYFTSRYAVKRTLFIDEILYTISDGKIMLNNIDTLEKIAEVRLPTRQTSPPSYAFFSSAISNFFIFRNARVTRPIFSSFFVFIIVSSISGTICQETPNLSLSQPHCSASGTAESFFQK</sequence>
<dbReference type="InterPro" id="IPR019198">
    <property type="entry name" value="Beta_propeller_containing"/>
</dbReference>
<name>A0A7C5QP34_CALS0</name>
<reference evidence="1" key="1">
    <citation type="journal article" date="2020" name="mSystems">
        <title>Genome- and Community-Level Interaction Insights into Carbon Utilization and Element Cycling Functions of Hydrothermarchaeota in Hydrothermal Sediment.</title>
        <authorList>
            <person name="Zhou Z."/>
            <person name="Liu Y."/>
            <person name="Xu W."/>
            <person name="Pan J."/>
            <person name="Luo Z.H."/>
            <person name="Li M."/>
        </authorList>
    </citation>
    <scope>NUCLEOTIDE SEQUENCE [LARGE SCALE GENOMIC DNA]</scope>
    <source>
        <strain evidence="1">SpSt-1056</strain>
    </source>
</reference>
<evidence type="ECO:0000313" key="1">
    <source>
        <dbReference type="EMBL" id="HHK68955.1"/>
    </source>
</evidence>
<evidence type="ECO:0008006" key="2">
    <source>
        <dbReference type="Google" id="ProtNLM"/>
    </source>
</evidence>
<protein>
    <recommendedName>
        <fullName evidence="2">Beta propeller domain protein</fullName>
    </recommendedName>
</protein>
<accession>A0A7C5QP34</accession>
<dbReference type="AlphaFoldDB" id="A0A7C5QP34"/>
<proteinExistence type="predicted"/>
<gene>
    <name evidence="1" type="ORF">ENM11_07385</name>
</gene>
<dbReference type="Pfam" id="PF09826">
    <property type="entry name" value="Beta_propel"/>
    <property type="match status" value="1"/>
</dbReference>
<comment type="caution">
    <text evidence="1">The sequence shown here is derived from an EMBL/GenBank/DDBJ whole genome shotgun (WGS) entry which is preliminary data.</text>
</comment>
<dbReference type="EMBL" id="DRWN01000061">
    <property type="protein sequence ID" value="HHK68955.1"/>
    <property type="molecule type" value="Genomic_DNA"/>
</dbReference>
<organism evidence="1">
    <name type="scientific">Caldiarchaeum subterraneum</name>
    <dbReference type="NCBI Taxonomy" id="311458"/>
    <lineage>
        <taxon>Archaea</taxon>
        <taxon>Nitrososphaerota</taxon>
        <taxon>Candidatus Caldarchaeales</taxon>
        <taxon>Candidatus Caldarchaeaceae</taxon>
        <taxon>Candidatus Caldarchaeum</taxon>
    </lineage>
</organism>